<evidence type="ECO:0000256" key="10">
    <source>
        <dbReference type="ARBA" id="ARBA00023212"/>
    </source>
</evidence>
<dbReference type="CDD" id="cd09512">
    <property type="entry name" value="SAM_Neurabin-like"/>
    <property type="match status" value="1"/>
</dbReference>
<dbReference type="Gene3D" id="1.10.150.50">
    <property type="entry name" value="Transcription Factor, Ets-1"/>
    <property type="match status" value="1"/>
</dbReference>
<dbReference type="EMBL" id="JAUCMX010000025">
    <property type="protein sequence ID" value="KAK3511065.1"/>
    <property type="molecule type" value="Genomic_DNA"/>
</dbReference>
<feature type="compositionally biased region" description="Basic and acidic residues" evidence="17">
    <location>
        <begin position="483"/>
        <end position="519"/>
    </location>
</feature>
<keyword evidence="2" id="KW-0217">Developmental protein</keyword>
<dbReference type="InterPro" id="IPR001660">
    <property type="entry name" value="SAM"/>
</dbReference>
<dbReference type="GO" id="GO:0015629">
    <property type="term" value="C:actin cytoskeleton"/>
    <property type="evidence" value="ECO:0007669"/>
    <property type="project" value="TreeGrafter"/>
</dbReference>
<dbReference type="FunFam" id="1.10.150.50:FF:000008">
    <property type="entry name" value="Neurabin-1 isoform 1-like protein"/>
    <property type="match status" value="1"/>
</dbReference>
<feature type="compositionally biased region" description="Gly residues" evidence="17">
    <location>
        <begin position="1742"/>
        <end position="1754"/>
    </location>
</feature>
<dbReference type="FunFam" id="2.30.42.10:FF:000010">
    <property type="entry name" value="Neurabin-1 isoform 1"/>
    <property type="match status" value="1"/>
</dbReference>
<feature type="compositionally biased region" description="Low complexity" evidence="17">
    <location>
        <begin position="1061"/>
        <end position="1071"/>
    </location>
</feature>
<feature type="region of interest" description="Disordered" evidence="17">
    <location>
        <begin position="831"/>
        <end position="863"/>
    </location>
</feature>
<feature type="compositionally biased region" description="Basic and acidic residues" evidence="17">
    <location>
        <begin position="831"/>
        <end position="862"/>
    </location>
</feature>
<feature type="coiled-coil region" evidence="16">
    <location>
        <begin position="909"/>
        <end position="1024"/>
    </location>
</feature>
<dbReference type="GO" id="GO:0014069">
    <property type="term" value="C:postsynaptic density"/>
    <property type="evidence" value="ECO:0007669"/>
    <property type="project" value="TreeGrafter"/>
</dbReference>
<dbReference type="PANTHER" id="PTHR16154">
    <property type="entry name" value="NEURABIN"/>
    <property type="match status" value="1"/>
</dbReference>
<gene>
    <name evidence="20" type="ORF">QTP70_030094</name>
</gene>
<accession>A0AAE0ULW2</accession>
<dbReference type="SUPFAM" id="SSF47769">
    <property type="entry name" value="SAM/Pointed domain"/>
    <property type="match status" value="1"/>
</dbReference>
<comment type="subcellular location">
    <subcellularLocation>
        <location evidence="1">Cytoplasm</location>
        <location evidence="1">Cytoskeleton</location>
    </subcellularLocation>
    <subcellularLocation>
        <location evidence="11">Synapse</location>
    </subcellularLocation>
</comment>
<evidence type="ECO:0000256" key="16">
    <source>
        <dbReference type="SAM" id="Coils"/>
    </source>
</evidence>
<feature type="compositionally biased region" description="Polar residues" evidence="17">
    <location>
        <begin position="1127"/>
        <end position="1136"/>
    </location>
</feature>
<feature type="compositionally biased region" description="Low complexity" evidence="17">
    <location>
        <begin position="227"/>
        <end position="250"/>
    </location>
</feature>
<feature type="region of interest" description="Disordered" evidence="17">
    <location>
        <begin position="133"/>
        <end position="324"/>
    </location>
</feature>
<dbReference type="InterPro" id="IPR043446">
    <property type="entry name" value="Neurabin-like"/>
</dbReference>
<feature type="compositionally biased region" description="Basic and acidic residues" evidence="17">
    <location>
        <begin position="158"/>
        <end position="173"/>
    </location>
</feature>
<feature type="compositionally biased region" description="Basic and acidic residues" evidence="17">
    <location>
        <begin position="783"/>
        <end position="793"/>
    </location>
</feature>
<keyword evidence="3" id="KW-0963">Cytoplasm</keyword>
<evidence type="ECO:0000256" key="3">
    <source>
        <dbReference type="ARBA" id="ARBA00022490"/>
    </source>
</evidence>
<feature type="compositionally biased region" description="Polar residues" evidence="17">
    <location>
        <begin position="255"/>
        <end position="295"/>
    </location>
</feature>
<evidence type="ECO:0000256" key="14">
    <source>
        <dbReference type="ARBA" id="ARBA00077125"/>
    </source>
</evidence>
<dbReference type="GO" id="GO:0005737">
    <property type="term" value="C:cytoplasm"/>
    <property type="evidence" value="ECO:0007669"/>
    <property type="project" value="TreeGrafter"/>
</dbReference>
<evidence type="ECO:0000256" key="5">
    <source>
        <dbReference type="ARBA" id="ARBA00022782"/>
    </source>
</evidence>
<evidence type="ECO:0000256" key="1">
    <source>
        <dbReference type="ARBA" id="ARBA00004245"/>
    </source>
</evidence>
<dbReference type="GO" id="GO:0007015">
    <property type="term" value="P:actin filament organization"/>
    <property type="evidence" value="ECO:0007669"/>
    <property type="project" value="TreeGrafter"/>
</dbReference>
<feature type="compositionally biased region" description="Low complexity" evidence="17">
    <location>
        <begin position="1211"/>
        <end position="1229"/>
    </location>
</feature>
<keyword evidence="21" id="KW-1185">Reference proteome</keyword>
<feature type="region of interest" description="Disordered" evidence="17">
    <location>
        <begin position="1723"/>
        <end position="1762"/>
    </location>
</feature>
<dbReference type="SMART" id="SM00454">
    <property type="entry name" value="SAM"/>
    <property type="match status" value="1"/>
</dbReference>
<dbReference type="GO" id="GO:0030425">
    <property type="term" value="C:dendrite"/>
    <property type="evidence" value="ECO:0007669"/>
    <property type="project" value="TreeGrafter"/>
</dbReference>
<feature type="compositionally biased region" description="Polar residues" evidence="17">
    <location>
        <begin position="67"/>
        <end position="108"/>
    </location>
</feature>
<keyword evidence="7" id="KW-0770">Synapse</keyword>
<feature type="compositionally biased region" description="Polar residues" evidence="17">
    <location>
        <begin position="600"/>
        <end position="609"/>
    </location>
</feature>
<keyword evidence="10" id="KW-0206">Cytoskeleton</keyword>
<evidence type="ECO:0000256" key="17">
    <source>
        <dbReference type="SAM" id="MobiDB-lite"/>
    </source>
</evidence>
<feature type="compositionally biased region" description="Basic and acidic residues" evidence="17">
    <location>
        <begin position="437"/>
        <end position="457"/>
    </location>
</feature>
<feature type="region of interest" description="Disordered" evidence="17">
    <location>
        <begin position="1108"/>
        <end position="1365"/>
    </location>
</feature>
<organism evidence="20 21">
    <name type="scientific">Hemibagrus guttatus</name>
    <dbReference type="NCBI Taxonomy" id="175788"/>
    <lineage>
        <taxon>Eukaryota</taxon>
        <taxon>Metazoa</taxon>
        <taxon>Chordata</taxon>
        <taxon>Craniata</taxon>
        <taxon>Vertebrata</taxon>
        <taxon>Euteleostomi</taxon>
        <taxon>Actinopterygii</taxon>
        <taxon>Neopterygii</taxon>
        <taxon>Teleostei</taxon>
        <taxon>Ostariophysi</taxon>
        <taxon>Siluriformes</taxon>
        <taxon>Bagridae</taxon>
        <taxon>Hemibagrus</taxon>
    </lineage>
</organism>
<feature type="compositionally biased region" description="Low complexity" evidence="17">
    <location>
        <begin position="148"/>
        <end position="157"/>
    </location>
</feature>
<dbReference type="InterPro" id="IPR001478">
    <property type="entry name" value="PDZ"/>
</dbReference>
<dbReference type="CDD" id="cd06790">
    <property type="entry name" value="PDZ_neurabin-like"/>
    <property type="match status" value="1"/>
</dbReference>
<evidence type="ECO:0000256" key="7">
    <source>
        <dbReference type="ARBA" id="ARBA00023018"/>
    </source>
</evidence>
<dbReference type="SUPFAM" id="SSF50156">
    <property type="entry name" value="PDZ domain-like"/>
    <property type="match status" value="1"/>
</dbReference>
<feature type="domain" description="SAM" evidence="18">
    <location>
        <begin position="1662"/>
        <end position="1725"/>
    </location>
</feature>
<protein>
    <recommendedName>
        <fullName evidence="12">Neurabin-1</fullName>
    </recommendedName>
    <alternativeName>
        <fullName evidence="14">Neurabin-I</fullName>
    </alternativeName>
    <alternativeName>
        <fullName evidence="13">Neural tissue-specific F-actin-binding protein I</fullName>
    </alternativeName>
    <alternativeName>
        <fullName evidence="15">Protein phosphatase 1 regulatory subunit 9A</fullName>
    </alternativeName>
</protein>
<feature type="compositionally biased region" description="Basic and acidic residues" evidence="17">
    <location>
        <begin position="1243"/>
        <end position="1253"/>
    </location>
</feature>
<evidence type="ECO:0000256" key="11">
    <source>
        <dbReference type="ARBA" id="ARBA00034103"/>
    </source>
</evidence>
<evidence type="ECO:0000259" key="19">
    <source>
        <dbReference type="PROSITE" id="PS50106"/>
    </source>
</evidence>
<dbReference type="PANTHER" id="PTHR16154:SF26">
    <property type="entry name" value="PROTEIN PHOSPHATASE 1 REGULATORY SUBUNIT 9 LIKE"/>
    <property type="match status" value="1"/>
</dbReference>
<evidence type="ECO:0000256" key="12">
    <source>
        <dbReference type="ARBA" id="ARBA00067399"/>
    </source>
</evidence>
<proteinExistence type="predicted"/>
<feature type="region of interest" description="Disordered" evidence="17">
    <location>
        <begin position="781"/>
        <end position="819"/>
    </location>
</feature>
<feature type="compositionally biased region" description="Basic and acidic residues" evidence="17">
    <location>
        <begin position="1328"/>
        <end position="1342"/>
    </location>
</feature>
<sequence length="1762" mass="196970">MIKSEPKTDRVLRSASPHRNAYKSDFHSIKCSFEGPSVLYSYGGSEVRGRPSGSRVNEIKNIFLQMDAQQPQDASANQTKAGSTKLQRSSASYRTSMGSASSMESGTTEVVRKSEDISFDKVALAEKFSETRKLFESGLPTDRSAPGRSVSRSSVRSVSEEGRCVKKLTEKTDQIQILGDQTKGDMDRGRTERETPPHKSALMMKNAGPISRRLESFMLDSDSESLSGPSVSTRSQSPSSHSQPPSSPNSEHSDSPLSPDSHGSPTSHSAWPESPSGQAATNLASQSEPQYSLTAVNGVCAEESHHWSSSSTSTTMDNANETSISVVSTEPTVLFKSEKRHCLSVSSGSASPSGEGNECSELNVSKGKQHKGEFSTPGLSTVRAEFVVVHNESSESESNEEDRVADDVFEEDKNQQPPSYLPPEKDFINSKEVQIIYHDDKSGRDFKREEEKKKEGMDGTMVVGDEDQERQEKLAEDTSICKGEQKEEEEGKKVKEVQDEGKQVQEELCPHSEMKTEQEVREEEENGMQRETEENVEDDDDVVKEALEEEEDEHDVEEGTGEEGQQQVNEDSAGKRPLICGIENAAFVDDRESKSDYQQKEQNSGQDSGHFQEYEELPGLSDEEDPCPRRKIRFSTAPIKVFSTYSNDDYDRRNEEVDPVSASAEYELEKRVEKMDVFPVEIQKGDEGLGISIIGMGVGADQGLEKLGIFVKTITEKGAAQRDGRIQVNDQIVEVDGISLVGVTQLFAATVLKNTRGLVKFLIGREKPGVESEVARLISETLEQEKSTQKQDDDTTDQEAENGEMLPQPQESEPEEQTAHIPQEHDFVEQKDQQLAGEKNKSNMEEGEESQVKEKEEEKDNDTSLDLAQEVFAHLKNQGIVIPEDINHSELDQTFKELQMKHSTTLSELKQMKEKLRVCEAERLAWEARGASLEKSVNESRERIEKLEEYWLDAQGLCKTINQRLSEAQSQHEALQVRYDKTNTLLQEHKDREAEFIKREEDLKKRLEDRERDYKKTLRSLHEQDTFNQYKEVTDFLAIAVLEGRLSSDQPEESCSPAVESQPSSPTSGSSDRNVQASDYLVHDADLGEAIPRTDRLDCSAYRAKARLTQGVQRKRPSRNKLRESAKSTQSSIQPQQEEHKTENSIESNRRHSYLESLSIPVPTAQPGYEQMSESQGRTRPGGERGGDLSSSPSLQGLMPHGEGRTRSSLSPPKDSSTPHSPTSSQSSSGLLHNLRYRRYKKKESSQSRKNKDEESDSSTTRMSKRRFPDFGGLRKSGGKGRKQEKEMQRGSVGSRSSRELVDESSGNASPSDSMSSIPSCMPFSWFADRERSRDREPEKEQSLSSCSLPHSPTEGHTGDGTERRNKVFPPAELLLTWCLICVLSLSTSWALQSFDLNASSPRSALASLLSEPRIRGHSQKLVFSSCEDLQHALGRFAAECEAAGMRVSTSKSEAMVLDRKKVACTVQVGGEVLPQVEEFKYLGVLFTREGRMDREIDRRIGAAAAVMRSMYRSVVVKKELSRKAKLSIYQSIYVPTLTYGHELWVMTKRVRSRIQAAEMSFLRRVAGRSLRDRVRSSVTREELRVELLLLHIKRGQLRWLGHLFWMPPGRLPGEVFAPGKTQERLSLGWPGNASGSLRKSWRKCLGRGRQHLWQNRPLLEWTNQQVCHWLMGMNMDQYIAEFTAKGVDGKRLADLDSSKLKELGVSSQRDRATIKRKLRDMKKAQEKLEKQRAKKEVRLSSGGGGGGGGGGGKTANLESAC</sequence>
<keyword evidence="5" id="KW-0221">Differentiation</keyword>
<evidence type="ECO:0000256" key="8">
    <source>
        <dbReference type="ARBA" id="ARBA00023054"/>
    </source>
</evidence>
<dbReference type="GO" id="GO:0019722">
    <property type="term" value="P:calcium-mediated signaling"/>
    <property type="evidence" value="ECO:0007669"/>
    <property type="project" value="TreeGrafter"/>
</dbReference>
<dbReference type="GO" id="GO:0051015">
    <property type="term" value="F:actin filament binding"/>
    <property type="evidence" value="ECO:0007669"/>
    <property type="project" value="TreeGrafter"/>
</dbReference>
<keyword evidence="9" id="KW-0009">Actin-binding</keyword>
<dbReference type="InterPro" id="IPR013761">
    <property type="entry name" value="SAM/pointed_sf"/>
</dbReference>
<feature type="compositionally biased region" description="Basic and acidic residues" evidence="17">
    <location>
        <begin position="1723"/>
        <end position="1739"/>
    </location>
</feature>
<dbReference type="InterPro" id="IPR036034">
    <property type="entry name" value="PDZ_sf"/>
</dbReference>
<evidence type="ECO:0000259" key="18">
    <source>
        <dbReference type="PROSITE" id="PS50105"/>
    </source>
</evidence>
<feature type="domain" description="PDZ" evidence="19">
    <location>
        <begin position="679"/>
        <end position="767"/>
    </location>
</feature>
<evidence type="ECO:0000256" key="15">
    <source>
        <dbReference type="ARBA" id="ARBA00082439"/>
    </source>
</evidence>
<dbReference type="Pfam" id="PF00595">
    <property type="entry name" value="PDZ"/>
    <property type="match status" value="1"/>
</dbReference>
<name>A0AAE0ULW2_9TELE</name>
<feature type="compositionally biased region" description="Basic and acidic residues" evidence="17">
    <location>
        <begin position="588"/>
        <end position="599"/>
    </location>
</feature>
<evidence type="ECO:0000256" key="4">
    <source>
        <dbReference type="ARBA" id="ARBA00022553"/>
    </source>
</evidence>
<dbReference type="Proteomes" id="UP001274896">
    <property type="component" value="Unassembled WGS sequence"/>
</dbReference>
<evidence type="ECO:0000313" key="21">
    <source>
        <dbReference type="Proteomes" id="UP001274896"/>
    </source>
</evidence>
<feature type="region of interest" description="Disordered" evidence="17">
    <location>
        <begin position="67"/>
        <end position="112"/>
    </location>
</feature>
<evidence type="ECO:0000256" key="6">
    <source>
        <dbReference type="ARBA" id="ARBA00022902"/>
    </source>
</evidence>
<dbReference type="Gene3D" id="2.30.42.10">
    <property type="match status" value="1"/>
</dbReference>
<keyword evidence="6" id="KW-0524">Neurogenesis</keyword>
<feature type="compositionally biased region" description="Low complexity" evidence="17">
    <location>
        <begin position="344"/>
        <end position="356"/>
    </location>
</feature>
<dbReference type="Pfam" id="PF17817">
    <property type="entry name" value="PDZ_5"/>
    <property type="match status" value="1"/>
</dbReference>
<feature type="compositionally biased region" description="Basic and acidic residues" evidence="17">
    <location>
        <begin position="1137"/>
        <end position="1154"/>
    </location>
</feature>
<evidence type="ECO:0000313" key="20">
    <source>
        <dbReference type="EMBL" id="KAK3511065.1"/>
    </source>
</evidence>
<feature type="compositionally biased region" description="Basic and acidic residues" evidence="17">
    <location>
        <begin position="401"/>
        <end position="414"/>
    </location>
</feature>
<keyword evidence="8 16" id="KW-0175">Coiled coil</keyword>
<keyword evidence="4" id="KW-0597">Phosphoprotein</keyword>
<evidence type="ECO:0000256" key="9">
    <source>
        <dbReference type="ARBA" id="ARBA00023203"/>
    </source>
</evidence>
<feature type="compositionally biased region" description="Low complexity" evidence="17">
    <location>
        <begin position="1310"/>
        <end position="1323"/>
    </location>
</feature>
<feature type="region of interest" description="Disordered" evidence="17">
    <location>
        <begin position="1048"/>
        <end position="1074"/>
    </location>
</feature>
<dbReference type="SMART" id="SM00228">
    <property type="entry name" value="PDZ"/>
    <property type="match status" value="1"/>
</dbReference>
<feature type="compositionally biased region" description="Acidic residues" evidence="17">
    <location>
        <begin position="534"/>
        <end position="561"/>
    </location>
</feature>
<dbReference type="PROSITE" id="PS50106">
    <property type="entry name" value="PDZ"/>
    <property type="match status" value="1"/>
</dbReference>
<dbReference type="InterPro" id="IPR040645">
    <property type="entry name" value="Neurabin-1/2_PDZ"/>
</dbReference>
<dbReference type="Pfam" id="PF07647">
    <property type="entry name" value="SAM_2"/>
    <property type="match status" value="1"/>
</dbReference>
<reference evidence="20" key="1">
    <citation type="submission" date="2023-06" db="EMBL/GenBank/DDBJ databases">
        <title>Male Hemibagrus guttatus genome.</title>
        <authorList>
            <person name="Bian C."/>
        </authorList>
    </citation>
    <scope>NUCLEOTIDE SEQUENCE</scope>
    <source>
        <strain evidence="20">Male_cb2023</strain>
        <tissue evidence="20">Muscle</tissue>
    </source>
</reference>
<evidence type="ECO:0000256" key="2">
    <source>
        <dbReference type="ARBA" id="ARBA00022473"/>
    </source>
</evidence>
<comment type="caution">
    <text evidence="20">The sequence shown here is derived from an EMBL/GenBank/DDBJ whole genome shotgun (WGS) entry which is preliminary data.</text>
</comment>
<evidence type="ECO:0000256" key="13">
    <source>
        <dbReference type="ARBA" id="ARBA00076637"/>
    </source>
</evidence>
<dbReference type="PROSITE" id="PS50105">
    <property type="entry name" value="SAM_DOMAIN"/>
    <property type="match status" value="1"/>
</dbReference>
<feature type="region of interest" description="Disordered" evidence="17">
    <location>
        <begin position="341"/>
        <end position="611"/>
    </location>
</feature>
<feature type="compositionally biased region" description="Basic and acidic residues" evidence="17">
    <location>
        <begin position="182"/>
        <end position="197"/>
    </location>
</feature>
<dbReference type="GO" id="GO:0031175">
    <property type="term" value="P:neuron projection development"/>
    <property type="evidence" value="ECO:0007669"/>
    <property type="project" value="TreeGrafter"/>
</dbReference>